<evidence type="ECO:0000313" key="1">
    <source>
        <dbReference type="EMBL" id="KAK4499327.1"/>
    </source>
</evidence>
<dbReference type="Proteomes" id="UP001305779">
    <property type="component" value="Unassembled WGS sequence"/>
</dbReference>
<protein>
    <submittedName>
        <fullName evidence="1">Uncharacterized protein</fullName>
    </submittedName>
</protein>
<comment type="caution">
    <text evidence="1">The sequence shown here is derived from an EMBL/GenBank/DDBJ whole genome shotgun (WGS) entry which is preliminary data.</text>
</comment>
<accession>A0ABR0ECZ6</accession>
<reference evidence="1 2" key="1">
    <citation type="journal article" date="2023" name="G3 (Bethesda)">
        <title>A chromosome-level genome assembly of Zasmidium syzygii isolated from banana leaves.</title>
        <authorList>
            <person name="van Westerhoven A.C."/>
            <person name="Mehrabi R."/>
            <person name="Talebi R."/>
            <person name="Steentjes M.B.F."/>
            <person name="Corcolon B."/>
            <person name="Chong P.A."/>
            <person name="Kema G.H.J."/>
            <person name="Seidl M.F."/>
        </authorList>
    </citation>
    <scope>NUCLEOTIDE SEQUENCE [LARGE SCALE GENOMIC DNA]</scope>
    <source>
        <strain evidence="1 2">P124</strain>
    </source>
</reference>
<evidence type="ECO:0000313" key="2">
    <source>
        <dbReference type="Proteomes" id="UP001305779"/>
    </source>
</evidence>
<sequence>MVSPLPTTELTLLIAAFLDTIKSSTPVRFNLADTLGPFLRLLPQRLGTNRALDAATSALISVHSGVCKGQLGDVDTAKLYSKGLATLRLCLCIPSEASSIETNFGGFDGQHWTSHCNGAVQLLRLRDGSKSRDEFEDQVLHSLRGSVICEVLFNRETLMNPWKWNDLERLLFPDEPMNVDWQNPVTVLGQIPRFIQMSQCIGRDNDHIEMLRRRIETAYNIMKRSESILALQRAVQEPDPGLERAAKYACTLSVCCMLNCMVRSFRYDETLILQEAEELVDASLLLVDEMSAYRPLRASFISLNLYSAWMCTNDSSKKDKLEQAIWQFSSDFSPLDPADRPQLLSLLWDLSADIHLSTASWKTLRKPTANVFEIGSQYAAVTTYQARQFFGSFETWLWDEEQLLGETSLESIAIEPKLWGEEQSMSLESMAMVCEVG</sequence>
<keyword evidence="2" id="KW-1185">Reference proteome</keyword>
<organism evidence="1 2">
    <name type="scientific">Zasmidium cellare</name>
    <name type="common">Wine cellar mold</name>
    <name type="synonym">Racodium cellare</name>
    <dbReference type="NCBI Taxonomy" id="395010"/>
    <lineage>
        <taxon>Eukaryota</taxon>
        <taxon>Fungi</taxon>
        <taxon>Dikarya</taxon>
        <taxon>Ascomycota</taxon>
        <taxon>Pezizomycotina</taxon>
        <taxon>Dothideomycetes</taxon>
        <taxon>Dothideomycetidae</taxon>
        <taxon>Mycosphaerellales</taxon>
        <taxon>Mycosphaerellaceae</taxon>
        <taxon>Zasmidium</taxon>
    </lineage>
</organism>
<dbReference type="EMBL" id="JAXOVC010000007">
    <property type="protein sequence ID" value="KAK4499327.1"/>
    <property type="molecule type" value="Genomic_DNA"/>
</dbReference>
<name>A0ABR0ECZ6_ZASCE</name>
<gene>
    <name evidence="1" type="ORF">PRZ48_009840</name>
</gene>
<proteinExistence type="predicted"/>